<keyword evidence="2" id="KW-1185">Reference proteome</keyword>
<accession>A0AAV4MQI8</accession>
<reference evidence="1 2" key="1">
    <citation type="submission" date="2021-06" db="EMBL/GenBank/DDBJ databases">
        <title>Caerostris extrusa draft genome.</title>
        <authorList>
            <person name="Kono N."/>
            <person name="Arakawa K."/>
        </authorList>
    </citation>
    <scope>NUCLEOTIDE SEQUENCE [LARGE SCALE GENOMIC DNA]</scope>
</reference>
<evidence type="ECO:0000313" key="1">
    <source>
        <dbReference type="EMBL" id="GIX73094.1"/>
    </source>
</evidence>
<gene>
    <name evidence="1" type="ORF">CEXT_316171</name>
</gene>
<sequence length="186" mass="21135">MIKKRKENGAEHLLMSAFAEECLWLLFFHREKPVEFSNSEAHPTNDSKKTLLVINLLLTLLAYSCPKKKKKKRYQIESSEEAIHPKLPKAIPEIKRQSSAVIHPLLQIAPAIDSSPFPHFLMHLLMWTSPKAEGGESHPLTEVSHKMFMPPDRAVSLFPSADKNRLRKVSSIKRGVLPHGDRGWCA</sequence>
<organism evidence="1 2">
    <name type="scientific">Caerostris extrusa</name>
    <name type="common">Bark spider</name>
    <name type="synonym">Caerostris bankana</name>
    <dbReference type="NCBI Taxonomy" id="172846"/>
    <lineage>
        <taxon>Eukaryota</taxon>
        <taxon>Metazoa</taxon>
        <taxon>Ecdysozoa</taxon>
        <taxon>Arthropoda</taxon>
        <taxon>Chelicerata</taxon>
        <taxon>Arachnida</taxon>
        <taxon>Araneae</taxon>
        <taxon>Araneomorphae</taxon>
        <taxon>Entelegynae</taxon>
        <taxon>Araneoidea</taxon>
        <taxon>Araneidae</taxon>
        <taxon>Caerostris</taxon>
    </lineage>
</organism>
<evidence type="ECO:0000313" key="2">
    <source>
        <dbReference type="Proteomes" id="UP001054945"/>
    </source>
</evidence>
<protein>
    <submittedName>
        <fullName evidence="1">Uncharacterized protein</fullName>
    </submittedName>
</protein>
<dbReference type="Proteomes" id="UP001054945">
    <property type="component" value="Unassembled WGS sequence"/>
</dbReference>
<comment type="caution">
    <text evidence="1">The sequence shown here is derived from an EMBL/GenBank/DDBJ whole genome shotgun (WGS) entry which is preliminary data.</text>
</comment>
<proteinExistence type="predicted"/>
<dbReference type="EMBL" id="BPLR01019911">
    <property type="protein sequence ID" value="GIX73094.1"/>
    <property type="molecule type" value="Genomic_DNA"/>
</dbReference>
<name>A0AAV4MQI8_CAEEX</name>
<dbReference type="AlphaFoldDB" id="A0AAV4MQI8"/>